<keyword evidence="2" id="KW-1133">Transmembrane helix</keyword>
<organism evidence="3">
    <name type="scientific">Streptomyces althioticus</name>
    <dbReference type="NCBI Taxonomy" id="83380"/>
    <lineage>
        <taxon>Bacteria</taxon>
        <taxon>Bacillati</taxon>
        <taxon>Actinomycetota</taxon>
        <taxon>Actinomycetes</taxon>
        <taxon>Kitasatosporales</taxon>
        <taxon>Streptomycetaceae</taxon>
        <taxon>Streptomyces</taxon>
        <taxon>Streptomyces althioticus group</taxon>
    </lineage>
</organism>
<evidence type="ECO:0000313" key="3">
    <source>
        <dbReference type="EMBL" id="WUU58425.1"/>
    </source>
</evidence>
<keyword evidence="2" id="KW-0472">Membrane</keyword>
<evidence type="ECO:0000256" key="2">
    <source>
        <dbReference type="SAM" id="Phobius"/>
    </source>
</evidence>
<feature type="region of interest" description="Disordered" evidence="1">
    <location>
        <begin position="238"/>
        <end position="354"/>
    </location>
</feature>
<keyword evidence="3" id="KW-0614">Plasmid</keyword>
<feature type="compositionally biased region" description="Basic and acidic residues" evidence="1">
    <location>
        <begin position="283"/>
        <end position="303"/>
    </location>
</feature>
<feature type="compositionally biased region" description="Acidic residues" evidence="1">
    <location>
        <begin position="304"/>
        <end position="326"/>
    </location>
</feature>
<reference evidence="3" key="1">
    <citation type="submission" date="2022-10" db="EMBL/GenBank/DDBJ databases">
        <title>The complete genomes of actinobacterial strains from the NBC collection.</title>
        <authorList>
            <person name="Joergensen T.S."/>
            <person name="Alvarez Arevalo M."/>
            <person name="Sterndorff E.B."/>
            <person name="Faurdal D."/>
            <person name="Vuksanovic O."/>
            <person name="Mourched A.-S."/>
            <person name="Charusanti P."/>
            <person name="Shaw S."/>
            <person name="Blin K."/>
            <person name="Weber T."/>
        </authorList>
    </citation>
    <scope>NUCLEOTIDE SEQUENCE [LARGE SCALE GENOMIC DNA]</scope>
    <source>
        <strain evidence="3">NBC 01686</strain>
        <plasmid evidence="3">unnamed1</plasmid>
    </source>
</reference>
<dbReference type="InterPro" id="IPR021235">
    <property type="entry name" value="DUF2637"/>
</dbReference>
<feature type="transmembrane region" description="Helical" evidence="2">
    <location>
        <begin position="9"/>
        <end position="30"/>
    </location>
</feature>
<feature type="transmembrane region" description="Helical" evidence="2">
    <location>
        <begin position="79"/>
        <end position="97"/>
    </location>
</feature>
<dbReference type="Pfam" id="PF10935">
    <property type="entry name" value="DUF2637"/>
    <property type="match status" value="1"/>
</dbReference>
<protein>
    <submittedName>
        <fullName evidence="3">DUF2637 domain-containing protein</fullName>
    </submittedName>
</protein>
<sequence>MKWTRGRRAVFGTIGFGSIIIATVGFVGSYEAVRRLAEEKGFGWFAQVFPLGIDIGIAVLLSLDLALTWINLKWAPLRYIAWVLTGATVVFNSAASWPDLLGSAMHGVIPLLFIAVVEAVRNAIAKATAMEDDQHMDSIRLARWLLAPIPTFLLWRRMKLWELRSYQQVIQLEQERMVYQAQLQARFGRRWRRKAPVEALMPLRLSQYGVPLAETAAAGLAAAGIEQVPAFAPRRTELSRLDPGPQQVHPQVDVPETATAVEAPDPPHRRTTEQDVPPALDQGGDRGVEQRVDESPAEEQLHEVEEDVREEADQQGEEIVDAEDAEVAQTGHDPGDSPALDLGTAPANETKSQKAERIYLAHQRAGVELTRANLAKWAGYKQEGSGRTQYAKLEEKYGPIVVREGADQLDLDLQHQDLS</sequence>
<dbReference type="EMBL" id="CP109208">
    <property type="protein sequence ID" value="WUU58425.1"/>
    <property type="molecule type" value="Genomic_DNA"/>
</dbReference>
<name>A0ABZ1YJU1_9ACTN</name>
<proteinExistence type="predicted"/>
<dbReference type="PANTHER" id="PTHR23242:SF9">
    <property type="entry name" value="TRANSCRIPTION FACTOR HOXA13"/>
    <property type="match status" value="1"/>
</dbReference>
<feature type="transmembrane region" description="Helical" evidence="2">
    <location>
        <begin position="42"/>
        <end position="67"/>
    </location>
</feature>
<dbReference type="RefSeq" id="WP_266477877.1">
    <property type="nucleotide sequence ID" value="NZ_CP109208.1"/>
</dbReference>
<evidence type="ECO:0000256" key="1">
    <source>
        <dbReference type="SAM" id="MobiDB-lite"/>
    </source>
</evidence>
<accession>A0ABZ1YJU1</accession>
<dbReference type="PANTHER" id="PTHR23242">
    <property type="entry name" value="TRANSCRIPTION FACTOR HOXA13"/>
    <property type="match status" value="1"/>
</dbReference>
<keyword evidence="2" id="KW-0812">Transmembrane</keyword>
<gene>
    <name evidence="3" type="ORF">OIE82_35185</name>
</gene>
<geneLocation type="plasmid" evidence="3">
    <name>unnamed1</name>
</geneLocation>